<accession>A0A0D2P198</accession>
<evidence type="ECO:0000256" key="5">
    <source>
        <dbReference type="ARBA" id="ARBA00022692"/>
    </source>
</evidence>
<gene>
    <name evidence="11" type="ORF">B456_003G142300</name>
    <name evidence="12" type="ORF">Gorai_024788</name>
</gene>
<comment type="subcellular location">
    <subcellularLocation>
        <location evidence="1 8">Cell membrane</location>
        <topology evidence="1 8">Multi-pass membrane protein</topology>
    </subcellularLocation>
</comment>
<comment type="similarity">
    <text evidence="2 8">Belongs to the Casparian strip membrane proteins (CASP) family.</text>
</comment>
<name>A0A0D2P198_GOSRA</name>
<sequence>MNVSHASVHPEEDPPTTDGTGGGNNNELPGVRMKDVQGMPGTLGGLVLWICQFAFAVVGLCVMATTSDFPPVTAFCFLVAATGLQSLWSLSLAIIDIYALLVRRSLQNSRVVTLFTIGDGITSTLTFAAACASAGITVLIDNNLDSCAQNHCTQFETSTAMAFVCWFTALPSFLLNFWSLASR</sequence>
<evidence type="ECO:0000256" key="7">
    <source>
        <dbReference type="ARBA" id="ARBA00023136"/>
    </source>
</evidence>
<feature type="region of interest" description="Disordered" evidence="9">
    <location>
        <begin position="1"/>
        <end position="31"/>
    </location>
</feature>
<evidence type="ECO:0000313" key="13">
    <source>
        <dbReference type="Proteomes" id="UP000032304"/>
    </source>
</evidence>
<dbReference type="STRING" id="29730.A0A0D2P198"/>
<organism evidence="11 13">
    <name type="scientific">Gossypium raimondii</name>
    <name type="common">Peruvian cotton</name>
    <name type="synonym">Gossypium klotzschianum subsp. raimondii</name>
    <dbReference type="NCBI Taxonomy" id="29730"/>
    <lineage>
        <taxon>Eukaryota</taxon>
        <taxon>Viridiplantae</taxon>
        <taxon>Streptophyta</taxon>
        <taxon>Embryophyta</taxon>
        <taxon>Tracheophyta</taxon>
        <taxon>Spermatophyta</taxon>
        <taxon>Magnoliopsida</taxon>
        <taxon>eudicotyledons</taxon>
        <taxon>Gunneridae</taxon>
        <taxon>Pentapetalae</taxon>
        <taxon>rosids</taxon>
        <taxon>malvids</taxon>
        <taxon>Malvales</taxon>
        <taxon>Malvaceae</taxon>
        <taxon>Malvoideae</taxon>
        <taxon>Gossypium</taxon>
    </lineage>
</organism>
<dbReference type="eggNOG" id="ENOG502QTTS">
    <property type="taxonomic scope" value="Eukaryota"/>
</dbReference>
<dbReference type="Proteomes" id="UP000032304">
    <property type="component" value="Chromosome 3"/>
</dbReference>
<evidence type="ECO:0000256" key="8">
    <source>
        <dbReference type="RuleBase" id="RU361233"/>
    </source>
</evidence>
<dbReference type="PANTHER" id="PTHR32021">
    <property type="entry name" value="CASP-LIKE PROTEIN 5B3"/>
    <property type="match status" value="1"/>
</dbReference>
<keyword evidence="5 8" id="KW-0812">Transmembrane</keyword>
<feature type="transmembrane region" description="Helical" evidence="8">
    <location>
        <begin position="42"/>
        <end position="66"/>
    </location>
</feature>
<dbReference type="AlphaFoldDB" id="A0A0D2P198"/>
<evidence type="ECO:0000256" key="2">
    <source>
        <dbReference type="ARBA" id="ARBA00007651"/>
    </source>
</evidence>
<reference evidence="12 14" key="2">
    <citation type="journal article" date="2019" name="Genome Biol. Evol.">
        <title>Insights into the evolution of the New World diploid cottons (Gossypium, subgenus Houzingenia) based on genome sequencing.</title>
        <authorList>
            <person name="Grover C.E."/>
            <person name="Arick M.A. 2nd"/>
            <person name="Thrash A."/>
            <person name="Conover J.L."/>
            <person name="Sanders W.S."/>
            <person name="Peterson D.G."/>
            <person name="Frelichowski J.E."/>
            <person name="Scheffler J.A."/>
            <person name="Scheffler B.E."/>
            <person name="Wendel J.F."/>
        </authorList>
    </citation>
    <scope>NUCLEOTIDE SEQUENCE [LARGE SCALE GENOMIC DNA]</scope>
    <source>
        <strain evidence="12">8</strain>
        <tissue evidence="12">Leaf</tissue>
    </source>
</reference>
<keyword evidence="7 8" id="KW-0472">Membrane</keyword>
<evidence type="ECO:0000256" key="1">
    <source>
        <dbReference type="ARBA" id="ARBA00004651"/>
    </source>
</evidence>
<feature type="transmembrane region" description="Helical" evidence="8">
    <location>
        <begin position="72"/>
        <end position="99"/>
    </location>
</feature>
<evidence type="ECO:0000313" key="12">
    <source>
        <dbReference type="EMBL" id="MBA0582653.1"/>
    </source>
</evidence>
<dbReference type="KEGG" id="gra:105788949"/>
<keyword evidence="6 8" id="KW-1133">Transmembrane helix</keyword>
<feature type="domain" description="Casparian strip membrane protein" evidence="10">
    <location>
        <begin position="39"/>
        <end position="167"/>
    </location>
</feature>
<dbReference type="Pfam" id="PF04535">
    <property type="entry name" value="CASP_dom"/>
    <property type="match status" value="1"/>
</dbReference>
<evidence type="ECO:0000256" key="4">
    <source>
        <dbReference type="ARBA" id="ARBA00022475"/>
    </source>
</evidence>
<feature type="transmembrane region" description="Helical" evidence="8">
    <location>
        <begin position="111"/>
        <end position="140"/>
    </location>
</feature>
<reference evidence="12" key="3">
    <citation type="submission" date="2020-04" db="EMBL/GenBank/DDBJ databases">
        <authorList>
            <person name="Grover C.E."/>
            <person name="Arick M.A. II"/>
            <person name="Thrash A."/>
            <person name="Conover J.L."/>
            <person name="Sanders W.S."/>
            <person name="Peterson D.G."/>
            <person name="Scheffler J.A."/>
            <person name="Scheffler B.E."/>
            <person name="Wendel J.F."/>
        </authorList>
    </citation>
    <scope>NUCLEOTIDE SEQUENCE</scope>
    <source>
        <strain evidence="12">8</strain>
        <tissue evidence="12">Leaf</tissue>
    </source>
</reference>
<dbReference type="InterPro" id="IPR045009">
    <property type="entry name" value="CASPL-5"/>
</dbReference>
<dbReference type="EMBL" id="JABEZZ010000003">
    <property type="protein sequence ID" value="MBA0582653.1"/>
    <property type="molecule type" value="Genomic_DNA"/>
</dbReference>
<proteinExistence type="inferred from homology"/>
<dbReference type="OMA" id="CWFTALP"/>
<dbReference type="Gramene" id="KJB20293">
    <property type="protein sequence ID" value="KJB20293"/>
    <property type="gene ID" value="B456_003G142300"/>
</dbReference>
<dbReference type="PANTHER" id="PTHR32021:SF16">
    <property type="entry name" value="CASP-LIKE PROTEIN 5A2"/>
    <property type="match status" value="1"/>
</dbReference>
<dbReference type="OrthoDB" id="828022at2759"/>
<dbReference type="InterPro" id="IPR006702">
    <property type="entry name" value="CASP_dom"/>
</dbReference>
<evidence type="ECO:0000256" key="9">
    <source>
        <dbReference type="SAM" id="MobiDB-lite"/>
    </source>
</evidence>
<protein>
    <recommendedName>
        <fullName evidence="8">CASP-like protein</fullName>
    </recommendedName>
</protein>
<evidence type="ECO:0000313" key="14">
    <source>
        <dbReference type="Proteomes" id="UP000593578"/>
    </source>
</evidence>
<evidence type="ECO:0000313" key="11">
    <source>
        <dbReference type="EMBL" id="KJB20293.1"/>
    </source>
</evidence>
<dbReference type="EMBL" id="CM001742">
    <property type="protein sequence ID" value="KJB20293.1"/>
    <property type="molecule type" value="Genomic_DNA"/>
</dbReference>
<feature type="transmembrane region" description="Helical" evidence="8">
    <location>
        <begin position="160"/>
        <end position="181"/>
    </location>
</feature>
<comment type="subunit">
    <text evidence="3 8">Homodimer and heterodimers.</text>
</comment>
<evidence type="ECO:0000256" key="3">
    <source>
        <dbReference type="ARBA" id="ARBA00011489"/>
    </source>
</evidence>
<evidence type="ECO:0000256" key="6">
    <source>
        <dbReference type="ARBA" id="ARBA00022989"/>
    </source>
</evidence>
<dbReference type="GO" id="GO:0005886">
    <property type="term" value="C:plasma membrane"/>
    <property type="evidence" value="ECO:0007669"/>
    <property type="project" value="UniProtKB-SubCell"/>
</dbReference>
<dbReference type="Proteomes" id="UP000593578">
    <property type="component" value="Unassembled WGS sequence"/>
</dbReference>
<keyword evidence="13" id="KW-1185">Reference proteome</keyword>
<evidence type="ECO:0000259" key="10">
    <source>
        <dbReference type="Pfam" id="PF04535"/>
    </source>
</evidence>
<reference evidence="11 13" key="1">
    <citation type="journal article" date="2012" name="Nature">
        <title>Repeated polyploidization of Gossypium genomes and the evolution of spinnable cotton fibres.</title>
        <authorList>
            <person name="Paterson A.H."/>
            <person name="Wendel J.F."/>
            <person name="Gundlach H."/>
            <person name="Guo H."/>
            <person name="Jenkins J."/>
            <person name="Jin D."/>
            <person name="Llewellyn D."/>
            <person name="Showmaker K.C."/>
            <person name="Shu S."/>
            <person name="Udall J."/>
            <person name="Yoo M.J."/>
            <person name="Byers R."/>
            <person name="Chen W."/>
            <person name="Doron-Faigenboim A."/>
            <person name="Duke M.V."/>
            <person name="Gong L."/>
            <person name="Grimwood J."/>
            <person name="Grover C."/>
            <person name="Grupp K."/>
            <person name="Hu G."/>
            <person name="Lee T.H."/>
            <person name="Li J."/>
            <person name="Lin L."/>
            <person name="Liu T."/>
            <person name="Marler B.S."/>
            <person name="Page J.T."/>
            <person name="Roberts A.W."/>
            <person name="Romanel E."/>
            <person name="Sanders W.S."/>
            <person name="Szadkowski E."/>
            <person name="Tan X."/>
            <person name="Tang H."/>
            <person name="Xu C."/>
            <person name="Wang J."/>
            <person name="Wang Z."/>
            <person name="Zhang D."/>
            <person name="Zhang L."/>
            <person name="Ashrafi H."/>
            <person name="Bedon F."/>
            <person name="Bowers J.E."/>
            <person name="Brubaker C.L."/>
            <person name="Chee P.W."/>
            <person name="Das S."/>
            <person name="Gingle A.R."/>
            <person name="Haigler C.H."/>
            <person name="Harker D."/>
            <person name="Hoffmann L.V."/>
            <person name="Hovav R."/>
            <person name="Jones D.C."/>
            <person name="Lemke C."/>
            <person name="Mansoor S."/>
            <person name="ur Rahman M."/>
            <person name="Rainville L.N."/>
            <person name="Rambani A."/>
            <person name="Reddy U.K."/>
            <person name="Rong J.K."/>
            <person name="Saranga Y."/>
            <person name="Scheffler B.E."/>
            <person name="Scheffler J.A."/>
            <person name="Stelly D.M."/>
            <person name="Triplett B.A."/>
            <person name="Van Deynze A."/>
            <person name="Vaslin M.F."/>
            <person name="Waghmare V.N."/>
            <person name="Walford S.A."/>
            <person name="Wright R.J."/>
            <person name="Zaki E.A."/>
            <person name="Zhang T."/>
            <person name="Dennis E.S."/>
            <person name="Mayer K.F."/>
            <person name="Peterson D.G."/>
            <person name="Rokhsar D.S."/>
            <person name="Wang X."/>
            <person name="Schmutz J."/>
        </authorList>
    </citation>
    <scope>NUCLEOTIDE SEQUENCE [LARGE SCALE GENOMIC DNA]</scope>
</reference>
<keyword evidence="4 8" id="KW-1003">Cell membrane</keyword>